<reference evidence="3" key="1">
    <citation type="journal article" date="2019" name="Int. J. Syst. Evol. Microbiol.">
        <title>The Global Catalogue of Microorganisms (GCM) 10K type strain sequencing project: providing services to taxonomists for standard genome sequencing and annotation.</title>
        <authorList>
            <consortium name="The Broad Institute Genomics Platform"/>
            <consortium name="The Broad Institute Genome Sequencing Center for Infectious Disease"/>
            <person name="Wu L."/>
            <person name="Ma J."/>
        </authorList>
    </citation>
    <scope>NUCLEOTIDE SEQUENCE [LARGE SCALE GENOMIC DNA]</scope>
    <source>
        <strain evidence="3">JCM 14309</strain>
    </source>
</reference>
<comment type="caution">
    <text evidence="2">The sequence shown here is derived from an EMBL/GenBank/DDBJ whole genome shotgun (WGS) entry which is preliminary data.</text>
</comment>
<accession>A0ABP6LWI3</accession>
<dbReference type="EMBL" id="BAAAVT010000005">
    <property type="protein sequence ID" value="GAA3058043.1"/>
    <property type="molecule type" value="Genomic_DNA"/>
</dbReference>
<feature type="region of interest" description="Disordered" evidence="1">
    <location>
        <begin position="41"/>
        <end position="66"/>
    </location>
</feature>
<evidence type="ECO:0000313" key="3">
    <source>
        <dbReference type="Proteomes" id="UP001500236"/>
    </source>
</evidence>
<protein>
    <submittedName>
        <fullName evidence="2">Uncharacterized protein</fullName>
    </submittedName>
</protein>
<organism evidence="2 3">
    <name type="scientific">Nesterenkonia aethiopica</name>
    <dbReference type="NCBI Taxonomy" id="269144"/>
    <lineage>
        <taxon>Bacteria</taxon>
        <taxon>Bacillati</taxon>
        <taxon>Actinomycetota</taxon>
        <taxon>Actinomycetes</taxon>
        <taxon>Micrococcales</taxon>
        <taxon>Micrococcaceae</taxon>
        <taxon>Nesterenkonia</taxon>
    </lineage>
</organism>
<name>A0ABP6LWI3_9MICC</name>
<evidence type="ECO:0000313" key="2">
    <source>
        <dbReference type="EMBL" id="GAA3058043.1"/>
    </source>
</evidence>
<gene>
    <name evidence="2" type="ORF">GCM10010529_09830</name>
</gene>
<dbReference type="Proteomes" id="UP001500236">
    <property type="component" value="Unassembled WGS sequence"/>
</dbReference>
<proteinExistence type="predicted"/>
<keyword evidence="3" id="KW-1185">Reference proteome</keyword>
<sequence length="66" mass="6983">MGLRRDPEPLQALRLYEVAVAGLGLARQSVIRDAEDVGDEVVHGVDGKQHSSALGDGPLSGRRPPP</sequence>
<evidence type="ECO:0000256" key="1">
    <source>
        <dbReference type="SAM" id="MobiDB-lite"/>
    </source>
</evidence>